<keyword evidence="1" id="KW-0812">Transmembrane</keyword>
<keyword evidence="1" id="KW-1133">Transmembrane helix</keyword>
<dbReference type="STRING" id="930117.SAMN05216225_10456"/>
<dbReference type="EMBL" id="FQVW01000045">
    <property type="protein sequence ID" value="SHG61159.1"/>
    <property type="molecule type" value="Genomic_DNA"/>
</dbReference>
<keyword evidence="1" id="KW-0472">Membrane</keyword>
<proteinExistence type="predicted"/>
<keyword evidence="3" id="KW-1185">Reference proteome</keyword>
<evidence type="ECO:0000313" key="2">
    <source>
        <dbReference type="EMBL" id="SHG61159.1"/>
    </source>
</evidence>
<feature type="transmembrane region" description="Helical" evidence="1">
    <location>
        <begin position="6"/>
        <end position="22"/>
    </location>
</feature>
<name>A0A1M5L8T6_9BACI</name>
<evidence type="ECO:0000256" key="1">
    <source>
        <dbReference type="SAM" id="Phobius"/>
    </source>
</evidence>
<sequence length="73" mass="8348">MNWSILLTIISLIFLILSFLNLRSFRNEFKKLNTGDVLSDELVKESRKKIWTGLTLFGISSILSLIVIFVSSN</sequence>
<reference evidence="2 3" key="1">
    <citation type="submission" date="2016-11" db="EMBL/GenBank/DDBJ databases">
        <authorList>
            <person name="Jaros S."/>
            <person name="Januszkiewicz K."/>
            <person name="Wedrychowicz H."/>
        </authorList>
    </citation>
    <scope>NUCLEOTIDE SEQUENCE [LARGE SCALE GENOMIC DNA]</scope>
    <source>
        <strain evidence="2 3">IBRC-M 10683</strain>
    </source>
</reference>
<organism evidence="2 3">
    <name type="scientific">Ornithinibacillus halophilus</name>
    <dbReference type="NCBI Taxonomy" id="930117"/>
    <lineage>
        <taxon>Bacteria</taxon>
        <taxon>Bacillati</taxon>
        <taxon>Bacillota</taxon>
        <taxon>Bacilli</taxon>
        <taxon>Bacillales</taxon>
        <taxon>Bacillaceae</taxon>
        <taxon>Ornithinibacillus</taxon>
    </lineage>
</organism>
<accession>A0A1M5L8T6</accession>
<evidence type="ECO:0000313" key="3">
    <source>
        <dbReference type="Proteomes" id="UP000183988"/>
    </source>
</evidence>
<dbReference type="RefSeq" id="WP_072891575.1">
    <property type="nucleotide sequence ID" value="NZ_FQVW01000045.1"/>
</dbReference>
<dbReference type="Proteomes" id="UP000183988">
    <property type="component" value="Unassembled WGS sequence"/>
</dbReference>
<gene>
    <name evidence="2" type="ORF">SAMN05216225_10456</name>
</gene>
<feature type="transmembrane region" description="Helical" evidence="1">
    <location>
        <begin position="50"/>
        <end position="70"/>
    </location>
</feature>
<dbReference type="AlphaFoldDB" id="A0A1M5L8T6"/>
<protein>
    <submittedName>
        <fullName evidence="2">Uncharacterized protein</fullName>
    </submittedName>
</protein>